<evidence type="ECO:0008006" key="4">
    <source>
        <dbReference type="Google" id="ProtNLM"/>
    </source>
</evidence>
<keyword evidence="1" id="KW-0732">Signal</keyword>
<protein>
    <recommendedName>
        <fullName evidence="4">Secreted protein</fullName>
    </recommendedName>
</protein>
<sequence>MRKILLLLILISVILGGCGTKDNSSDVNGNDKKTAEEVQTDEKQNEQQEPSGYAFEYNGVTIYMNTDVKSVIDKLGDPLNYFEAESCAFKGLDKFYTYPGFEITTYPMNGKDYISSVNLMDDTVSTPEGIYLGSTVDDMIAAYGDNYTESSGSYTYIKDDSKIQFIVKDDEIISITYLAIVEGLE</sequence>
<evidence type="ECO:0000256" key="1">
    <source>
        <dbReference type="SAM" id="SignalP"/>
    </source>
</evidence>
<reference evidence="2 3" key="1">
    <citation type="submission" date="2015-06" db="EMBL/GenBank/DDBJ databases">
        <authorList>
            <person name="Wibberg Daniel"/>
        </authorList>
    </citation>
    <scope>NUCLEOTIDE SEQUENCE [LARGE SCALE GENOMIC DNA]</scope>
    <source>
        <strain evidence="2 3">T3/55T</strain>
    </source>
</reference>
<dbReference type="OrthoDB" id="2584069at2"/>
<gene>
    <name evidence="2" type="ORF">HHT355_0639</name>
</gene>
<dbReference type="AlphaFoldDB" id="A0A0H5SU47"/>
<feature type="chain" id="PRO_5039360957" description="Secreted protein" evidence="1">
    <location>
        <begin position="18"/>
        <end position="185"/>
    </location>
</feature>
<feature type="signal peptide" evidence="1">
    <location>
        <begin position="1"/>
        <end position="17"/>
    </location>
</feature>
<dbReference type="RefSeq" id="WP_103201993.1">
    <property type="nucleotide sequence ID" value="NZ_CVTD020000008.1"/>
</dbReference>
<name>A0A0H5SU47_HERHM</name>
<keyword evidence="3" id="KW-1185">Reference proteome</keyword>
<dbReference type="EMBL" id="CVTD020000008">
    <property type="protein sequence ID" value="CRZ33843.1"/>
    <property type="molecule type" value="Genomic_DNA"/>
</dbReference>
<evidence type="ECO:0000313" key="2">
    <source>
        <dbReference type="EMBL" id="CRZ33843.1"/>
    </source>
</evidence>
<accession>A0A0H5SU47</accession>
<organism evidence="2 3">
    <name type="scientific">Herbinix hemicellulosilytica</name>
    <dbReference type="NCBI Taxonomy" id="1564487"/>
    <lineage>
        <taxon>Bacteria</taxon>
        <taxon>Bacillati</taxon>
        <taxon>Bacillota</taxon>
        <taxon>Clostridia</taxon>
        <taxon>Lachnospirales</taxon>
        <taxon>Lachnospiraceae</taxon>
        <taxon>Herbinix</taxon>
    </lineage>
</organism>
<dbReference type="Proteomes" id="UP000236497">
    <property type="component" value="Unassembled WGS sequence"/>
</dbReference>
<evidence type="ECO:0000313" key="3">
    <source>
        <dbReference type="Proteomes" id="UP000236497"/>
    </source>
</evidence>
<proteinExistence type="predicted"/>
<dbReference type="PROSITE" id="PS51257">
    <property type="entry name" value="PROKAR_LIPOPROTEIN"/>
    <property type="match status" value="1"/>
</dbReference>